<proteinExistence type="predicted"/>
<organism evidence="6 7">
    <name type="scientific">Nostocoides australiense Ben110</name>
    <dbReference type="NCBI Taxonomy" id="1193182"/>
    <lineage>
        <taxon>Bacteria</taxon>
        <taxon>Bacillati</taxon>
        <taxon>Actinomycetota</taxon>
        <taxon>Actinomycetes</taxon>
        <taxon>Micrococcales</taxon>
        <taxon>Intrasporangiaceae</taxon>
        <taxon>Nostocoides</taxon>
    </lineage>
</organism>
<keyword evidence="2" id="KW-0479">Metal-binding</keyword>
<keyword evidence="4" id="KW-0460">Magnesium</keyword>
<dbReference type="AlphaFoldDB" id="W6JV33"/>
<dbReference type="InterPro" id="IPR002716">
    <property type="entry name" value="PIN_dom"/>
</dbReference>
<dbReference type="CDD" id="cd09873">
    <property type="entry name" value="PIN_Pae0151-like"/>
    <property type="match status" value="1"/>
</dbReference>
<dbReference type="GO" id="GO:0046872">
    <property type="term" value="F:metal ion binding"/>
    <property type="evidence" value="ECO:0007669"/>
    <property type="project" value="UniProtKB-KW"/>
</dbReference>
<dbReference type="RefSeq" id="WP_048698815.1">
    <property type="nucleotide sequence ID" value="NZ_HG764815.1"/>
</dbReference>
<dbReference type="GO" id="GO:0004518">
    <property type="term" value="F:nuclease activity"/>
    <property type="evidence" value="ECO:0007669"/>
    <property type="project" value="UniProtKB-KW"/>
</dbReference>
<evidence type="ECO:0000259" key="5">
    <source>
        <dbReference type="Pfam" id="PF01850"/>
    </source>
</evidence>
<dbReference type="EMBL" id="CAJA01000174">
    <property type="protein sequence ID" value="CCH73308.1"/>
    <property type="molecule type" value="Genomic_DNA"/>
</dbReference>
<feature type="domain" description="PIN" evidence="5">
    <location>
        <begin position="4"/>
        <end position="123"/>
    </location>
</feature>
<evidence type="ECO:0000256" key="3">
    <source>
        <dbReference type="ARBA" id="ARBA00022801"/>
    </source>
</evidence>
<dbReference type="STRING" id="1193182.BN11_2550008"/>
<evidence type="ECO:0000313" key="7">
    <source>
        <dbReference type="Proteomes" id="UP000035763"/>
    </source>
</evidence>
<evidence type="ECO:0000313" key="6">
    <source>
        <dbReference type="EMBL" id="CCH73308.1"/>
    </source>
</evidence>
<keyword evidence="3" id="KW-0378">Hydrolase</keyword>
<dbReference type="Proteomes" id="UP000035763">
    <property type="component" value="Unassembled WGS sequence"/>
</dbReference>
<keyword evidence="7" id="KW-1185">Reference proteome</keyword>
<dbReference type="PANTHER" id="PTHR35901:SF1">
    <property type="entry name" value="EXONUCLEASE VAPC9"/>
    <property type="match status" value="1"/>
</dbReference>
<dbReference type="OrthoDB" id="4377304at2"/>
<keyword evidence="1" id="KW-0540">Nuclease</keyword>
<dbReference type="GO" id="GO:0016787">
    <property type="term" value="F:hydrolase activity"/>
    <property type="evidence" value="ECO:0007669"/>
    <property type="project" value="UniProtKB-KW"/>
</dbReference>
<sequence length="135" mass="14425">MTDVVIDASALIELLLATEIGGAVGAELRRLECRVLHSPGHVVAEAVQGLRGIAMGQADLCGPCERAATHLSGLPMRLWDTRPLIARMWQLRANISAYDAAYPALAEVTALPLITTDRRLARAVLGSSRCEVLAL</sequence>
<dbReference type="Gene3D" id="3.40.50.1010">
    <property type="entry name" value="5'-nuclease"/>
    <property type="match status" value="1"/>
</dbReference>
<evidence type="ECO:0000256" key="4">
    <source>
        <dbReference type="ARBA" id="ARBA00022842"/>
    </source>
</evidence>
<dbReference type="SUPFAM" id="SSF88723">
    <property type="entry name" value="PIN domain-like"/>
    <property type="match status" value="1"/>
</dbReference>
<evidence type="ECO:0000256" key="1">
    <source>
        <dbReference type="ARBA" id="ARBA00022722"/>
    </source>
</evidence>
<accession>W6JV33</accession>
<protein>
    <submittedName>
        <fullName evidence="6">PilT protein domain protein</fullName>
    </submittedName>
</protein>
<dbReference type="InterPro" id="IPR044153">
    <property type="entry name" value="PIN_Pae0151-like"/>
</dbReference>
<dbReference type="PANTHER" id="PTHR35901">
    <property type="entry name" value="RIBONUCLEASE VAPC3"/>
    <property type="match status" value="1"/>
</dbReference>
<comment type="caution">
    <text evidence="6">The sequence shown here is derived from an EMBL/GenBank/DDBJ whole genome shotgun (WGS) entry which is preliminary data.</text>
</comment>
<dbReference type="InterPro" id="IPR029060">
    <property type="entry name" value="PIN-like_dom_sf"/>
</dbReference>
<reference evidence="6 7" key="1">
    <citation type="journal article" date="2013" name="ISME J.">
        <title>A metabolic model for members of the genus Tetrasphaera involved in enhanced biological phosphorus removal.</title>
        <authorList>
            <person name="Kristiansen R."/>
            <person name="Nguyen H.T.T."/>
            <person name="Saunders A.M."/>
            <person name="Nielsen J.L."/>
            <person name="Wimmer R."/>
            <person name="Le V.Q."/>
            <person name="McIlroy S.J."/>
            <person name="Petrovski S."/>
            <person name="Seviour R.J."/>
            <person name="Calteau A."/>
            <person name="Nielsen K.L."/>
            <person name="Nielsen P.H."/>
        </authorList>
    </citation>
    <scope>NUCLEOTIDE SEQUENCE [LARGE SCALE GENOMIC DNA]</scope>
    <source>
        <strain evidence="6 7">Ben110</strain>
    </source>
</reference>
<dbReference type="Pfam" id="PF01850">
    <property type="entry name" value="PIN"/>
    <property type="match status" value="1"/>
</dbReference>
<name>W6JV33_9MICO</name>
<gene>
    <name evidence="6" type="ORF">BN11_2550008</name>
</gene>
<evidence type="ECO:0000256" key="2">
    <source>
        <dbReference type="ARBA" id="ARBA00022723"/>
    </source>
</evidence>
<dbReference type="InterPro" id="IPR051619">
    <property type="entry name" value="TypeII_TA_RNase_PINc/VapC"/>
</dbReference>